<reference evidence="3 4" key="1">
    <citation type="submission" date="2019-06" db="EMBL/GenBank/DDBJ databases">
        <title>Sequencing the genomes of 1000 actinobacteria strains.</title>
        <authorList>
            <person name="Klenk H.-P."/>
        </authorList>
    </citation>
    <scope>NUCLEOTIDE SEQUENCE [LARGE SCALE GENOMIC DNA]</scope>
    <source>
        <strain evidence="3 4">DSM 45679</strain>
    </source>
</reference>
<dbReference type="PANTHER" id="PTHR43244:SF1">
    <property type="entry name" value="5,10-METHYLENETETRAHYDROMETHANOPTERIN REDUCTASE"/>
    <property type="match status" value="1"/>
</dbReference>
<accession>A0A542DCY7</accession>
<organism evidence="3 4">
    <name type="scientific">Amycolatopsis cihanbeyliensis</name>
    <dbReference type="NCBI Taxonomy" id="1128664"/>
    <lineage>
        <taxon>Bacteria</taxon>
        <taxon>Bacillati</taxon>
        <taxon>Actinomycetota</taxon>
        <taxon>Actinomycetes</taxon>
        <taxon>Pseudonocardiales</taxon>
        <taxon>Pseudonocardiaceae</taxon>
        <taxon>Amycolatopsis</taxon>
    </lineage>
</organism>
<feature type="domain" description="Luciferase-like" evidence="2">
    <location>
        <begin position="12"/>
        <end position="298"/>
    </location>
</feature>
<sequence length="327" mass="34669">MRYLLQLHGNLPIDAYPELAGRAEELGFEDITVHDVLLRRPVWPVLCDLARATSRPQLGPNVTHPYLTHPAQLAANLAHLDELSGGRAVLGIGRGSMYELLGMRNPATLAGVREAIDVIRALVGGDGGGHQGATFTLADTARLHFGTGRRVPVYLGALGPKGARLAGAHCDGLRVAAQWDPAYPSMLAEHVAAGAKEVGRDPGEVDFVVENWTFVHPDREYARRGARRVLATFLPHLGPLLTFHGVPEAEVEAARAAVRDGATERLEEISDRTVDLFMAAGDAGDLAAGLDKLADAGFGAVSFSGELGPETGPALELIGNVLSSRRG</sequence>
<keyword evidence="1" id="KW-0560">Oxidoreductase</keyword>
<dbReference type="Proteomes" id="UP000320876">
    <property type="component" value="Unassembled WGS sequence"/>
</dbReference>
<dbReference type="InterPro" id="IPR050564">
    <property type="entry name" value="F420-G6PD/mer"/>
</dbReference>
<dbReference type="Gene3D" id="3.20.20.30">
    <property type="entry name" value="Luciferase-like domain"/>
    <property type="match status" value="1"/>
</dbReference>
<evidence type="ECO:0000256" key="1">
    <source>
        <dbReference type="ARBA" id="ARBA00023002"/>
    </source>
</evidence>
<evidence type="ECO:0000259" key="2">
    <source>
        <dbReference type="Pfam" id="PF00296"/>
    </source>
</evidence>
<dbReference type="OrthoDB" id="7816697at2"/>
<evidence type="ECO:0000313" key="4">
    <source>
        <dbReference type="Proteomes" id="UP000320876"/>
    </source>
</evidence>
<protein>
    <submittedName>
        <fullName evidence="3">Methylenetetrahydromethanopterin reductase</fullName>
    </submittedName>
</protein>
<gene>
    <name evidence="3" type="ORF">FB471_0585</name>
</gene>
<proteinExistence type="predicted"/>
<dbReference type="RefSeq" id="WP_141995802.1">
    <property type="nucleotide sequence ID" value="NZ_VFML01000001.1"/>
</dbReference>
<dbReference type="InterPro" id="IPR011251">
    <property type="entry name" value="Luciferase-like_dom"/>
</dbReference>
<dbReference type="PANTHER" id="PTHR43244">
    <property type="match status" value="1"/>
</dbReference>
<dbReference type="SUPFAM" id="SSF51679">
    <property type="entry name" value="Bacterial luciferase-like"/>
    <property type="match status" value="1"/>
</dbReference>
<dbReference type="CDD" id="cd01097">
    <property type="entry name" value="Tetrahydromethanopterin_reductase"/>
    <property type="match status" value="1"/>
</dbReference>
<dbReference type="InterPro" id="IPR036661">
    <property type="entry name" value="Luciferase-like_sf"/>
</dbReference>
<dbReference type="EMBL" id="VFML01000001">
    <property type="protein sequence ID" value="TQJ00933.1"/>
    <property type="molecule type" value="Genomic_DNA"/>
</dbReference>
<name>A0A542DCY7_AMYCI</name>
<keyword evidence="4" id="KW-1185">Reference proteome</keyword>
<dbReference type="AlphaFoldDB" id="A0A542DCY7"/>
<comment type="caution">
    <text evidence="3">The sequence shown here is derived from an EMBL/GenBank/DDBJ whole genome shotgun (WGS) entry which is preliminary data.</text>
</comment>
<evidence type="ECO:0000313" key="3">
    <source>
        <dbReference type="EMBL" id="TQJ00933.1"/>
    </source>
</evidence>
<dbReference type="GO" id="GO:0016705">
    <property type="term" value="F:oxidoreductase activity, acting on paired donors, with incorporation or reduction of molecular oxygen"/>
    <property type="evidence" value="ECO:0007669"/>
    <property type="project" value="InterPro"/>
</dbReference>
<dbReference type="Pfam" id="PF00296">
    <property type="entry name" value="Bac_luciferase"/>
    <property type="match status" value="1"/>
</dbReference>